<evidence type="ECO:0000256" key="7">
    <source>
        <dbReference type="SAM" id="Coils"/>
    </source>
</evidence>
<evidence type="ECO:0000256" key="2">
    <source>
        <dbReference type="ARBA" id="ARBA00012438"/>
    </source>
</evidence>
<dbReference type="EC" id="2.7.13.3" evidence="2"/>
<dbReference type="PANTHER" id="PTHR43711">
    <property type="entry name" value="TWO-COMPONENT HISTIDINE KINASE"/>
    <property type="match status" value="1"/>
</dbReference>
<proteinExistence type="predicted"/>
<keyword evidence="4" id="KW-0808">Transferase</keyword>
<evidence type="ECO:0000256" key="3">
    <source>
        <dbReference type="ARBA" id="ARBA00022553"/>
    </source>
</evidence>
<dbReference type="PANTHER" id="PTHR43711:SF26">
    <property type="entry name" value="SENSOR HISTIDINE KINASE RCSC"/>
    <property type="match status" value="1"/>
</dbReference>
<dbReference type="CDD" id="cd00082">
    <property type="entry name" value="HisKA"/>
    <property type="match status" value="1"/>
</dbReference>
<sequence length="570" mass="61603">MLHPGALTSQRRLIRQRAWTVSCLAAGLVVLAAFPFLILDLQNVAPQTWVWLGWLISHLGLLVLLSRTGSEAITQVASTGLLALIVCVGSLVAGISPAVAAFLLALGLVEPLMRRWSWVIPSCLALAATGMGGALALPMVSGTFLPPGSASAGAIVAELMLFSQAVLVGLRVFMAQRQMEAELDRIQSVQAVQMSRTREACCYFSQDGDIRYTCASFAKVLKWQQGAVTTRGLFNRLLPQDRPAFLKAQSENTATGRPQSVQIRLVDADDKARLYHVEFHKMGCEMPDCPDAAQLAFFRDLSEFSDRLSDLEEELDRARAALSSRNHNIALACHEIKTPLNAIVGFSELLLNANNYSISPETRHEYLELIAATGRHMAKVTESTLELAALDADATTFEVSDFDIQSCLDECLALVRQSAEQERIDLRLQLDESIGSLAADQTAVRQIFTNLLTNAVKFTDQGGTVTVSATRTPDDVCIEVADTGIGIDAADLPHVCEPFVQARSAKLVANKGNGLGLALAKKLTERQGGQFQITSRIGQGTSVVVRLPANASGSSHRSHEPQSLPERCVA</sequence>
<evidence type="ECO:0000256" key="9">
    <source>
        <dbReference type="SAM" id="Phobius"/>
    </source>
</evidence>
<dbReference type="InterPro" id="IPR003594">
    <property type="entry name" value="HATPase_dom"/>
</dbReference>
<accession>A0A1U7JEP9</accession>
<feature type="transmembrane region" description="Helical" evidence="9">
    <location>
        <begin position="152"/>
        <end position="174"/>
    </location>
</feature>
<dbReference type="Gene3D" id="1.10.287.130">
    <property type="match status" value="1"/>
</dbReference>
<dbReference type="SMART" id="SM00388">
    <property type="entry name" value="HisKA"/>
    <property type="match status" value="1"/>
</dbReference>
<comment type="caution">
    <text evidence="11">The sequence shown here is derived from an EMBL/GenBank/DDBJ whole genome shotgun (WGS) entry which is preliminary data.</text>
</comment>
<keyword evidence="9" id="KW-1133">Transmembrane helix</keyword>
<feature type="transmembrane region" description="Helical" evidence="9">
    <location>
        <begin position="81"/>
        <end position="106"/>
    </location>
</feature>
<evidence type="ECO:0000256" key="4">
    <source>
        <dbReference type="ARBA" id="ARBA00022679"/>
    </source>
</evidence>
<feature type="domain" description="Histidine kinase" evidence="10">
    <location>
        <begin position="331"/>
        <end position="551"/>
    </location>
</feature>
<dbReference type="SUPFAM" id="SSF47384">
    <property type="entry name" value="Homodimeric domain of signal transducing histidine kinase"/>
    <property type="match status" value="1"/>
</dbReference>
<evidence type="ECO:0000256" key="5">
    <source>
        <dbReference type="ARBA" id="ARBA00022777"/>
    </source>
</evidence>
<dbReference type="SUPFAM" id="SSF55874">
    <property type="entry name" value="ATPase domain of HSP90 chaperone/DNA topoisomerase II/histidine kinase"/>
    <property type="match status" value="1"/>
</dbReference>
<dbReference type="Pfam" id="PF02518">
    <property type="entry name" value="HATPase_c"/>
    <property type="match status" value="1"/>
</dbReference>
<dbReference type="SMART" id="SM00387">
    <property type="entry name" value="HATPase_c"/>
    <property type="match status" value="1"/>
</dbReference>
<evidence type="ECO:0000259" key="10">
    <source>
        <dbReference type="PROSITE" id="PS50109"/>
    </source>
</evidence>
<keyword evidence="5" id="KW-0418">Kinase</keyword>
<organism evidence="11 12">
    <name type="scientific">Pseudovibrio exalbescens</name>
    <dbReference type="NCBI Taxonomy" id="197461"/>
    <lineage>
        <taxon>Bacteria</taxon>
        <taxon>Pseudomonadati</taxon>
        <taxon>Pseudomonadota</taxon>
        <taxon>Alphaproteobacteria</taxon>
        <taxon>Hyphomicrobiales</taxon>
        <taxon>Stappiaceae</taxon>
        <taxon>Pseudovibrio</taxon>
    </lineage>
</organism>
<gene>
    <name evidence="11" type="ORF">A3843_16060</name>
</gene>
<dbReference type="InterPro" id="IPR035965">
    <property type="entry name" value="PAS-like_dom_sf"/>
</dbReference>
<dbReference type="PROSITE" id="PS50109">
    <property type="entry name" value="HIS_KIN"/>
    <property type="match status" value="1"/>
</dbReference>
<dbReference type="AlphaFoldDB" id="A0A1U7JEP9"/>
<dbReference type="Pfam" id="PF00512">
    <property type="entry name" value="HisKA"/>
    <property type="match status" value="1"/>
</dbReference>
<dbReference type="InterPro" id="IPR050736">
    <property type="entry name" value="Sensor_HK_Regulatory"/>
</dbReference>
<dbReference type="Proteomes" id="UP000185783">
    <property type="component" value="Unassembled WGS sequence"/>
</dbReference>
<dbReference type="Gene3D" id="3.30.565.10">
    <property type="entry name" value="Histidine kinase-like ATPase, C-terminal domain"/>
    <property type="match status" value="1"/>
</dbReference>
<keyword evidence="6" id="KW-0902">Two-component regulatory system</keyword>
<evidence type="ECO:0000313" key="11">
    <source>
        <dbReference type="EMBL" id="OKL43219.1"/>
    </source>
</evidence>
<dbReference type="InterPro" id="IPR005467">
    <property type="entry name" value="His_kinase_dom"/>
</dbReference>
<evidence type="ECO:0000256" key="8">
    <source>
        <dbReference type="SAM" id="MobiDB-lite"/>
    </source>
</evidence>
<feature type="transmembrane region" description="Helical" evidence="9">
    <location>
        <begin position="51"/>
        <end position="69"/>
    </location>
</feature>
<dbReference type="SUPFAM" id="SSF55785">
    <property type="entry name" value="PYP-like sensor domain (PAS domain)"/>
    <property type="match status" value="1"/>
</dbReference>
<comment type="catalytic activity">
    <reaction evidence="1">
        <text>ATP + protein L-histidine = ADP + protein N-phospho-L-histidine.</text>
        <dbReference type="EC" id="2.7.13.3"/>
    </reaction>
</comment>
<dbReference type="EMBL" id="LVVZ01000022">
    <property type="protein sequence ID" value="OKL43219.1"/>
    <property type="molecule type" value="Genomic_DNA"/>
</dbReference>
<dbReference type="InterPro" id="IPR003661">
    <property type="entry name" value="HisK_dim/P_dom"/>
</dbReference>
<keyword evidence="7" id="KW-0175">Coiled coil</keyword>
<dbReference type="FunFam" id="3.30.565.10:FF:000006">
    <property type="entry name" value="Sensor histidine kinase WalK"/>
    <property type="match status" value="1"/>
</dbReference>
<feature type="transmembrane region" description="Helical" evidence="9">
    <location>
        <begin position="118"/>
        <end position="140"/>
    </location>
</feature>
<dbReference type="InterPro" id="IPR004358">
    <property type="entry name" value="Sig_transdc_His_kin-like_C"/>
</dbReference>
<dbReference type="PRINTS" id="PR00344">
    <property type="entry name" value="BCTRLSENSOR"/>
</dbReference>
<feature type="region of interest" description="Disordered" evidence="8">
    <location>
        <begin position="550"/>
        <end position="570"/>
    </location>
</feature>
<feature type="coiled-coil region" evidence="7">
    <location>
        <begin position="301"/>
        <end position="328"/>
    </location>
</feature>
<name>A0A1U7JEP9_9HYPH</name>
<evidence type="ECO:0000313" key="12">
    <source>
        <dbReference type="Proteomes" id="UP000185783"/>
    </source>
</evidence>
<keyword evidence="9" id="KW-0812">Transmembrane</keyword>
<keyword evidence="12" id="KW-1185">Reference proteome</keyword>
<dbReference type="InterPro" id="IPR036890">
    <property type="entry name" value="HATPase_C_sf"/>
</dbReference>
<dbReference type="STRING" id="197461.A3843_16060"/>
<evidence type="ECO:0000256" key="1">
    <source>
        <dbReference type="ARBA" id="ARBA00000085"/>
    </source>
</evidence>
<dbReference type="InterPro" id="IPR036097">
    <property type="entry name" value="HisK_dim/P_sf"/>
</dbReference>
<protein>
    <recommendedName>
        <fullName evidence="2">histidine kinase</fullName>
        <ecNumber evidence="2">2.7.13.3</ecNumber>
    </recommendedName>
</protein>
<dbReference type="GO" id="GO:0000155">
    <property type="term" value="F:phosphorelay sensor kinase activity"/>
    <property type="evidence" value="ECO:0007669"/>
    <property type="project" value="InterPro"/>
</dbReference>
<keyword evidence="3" id="KW-0597">Phosphoprotein</keyword>
<reference evidence="11 12" key="1">
    <citation type="submission" date="2016-03" db="EMBL/GenBank/DDBJ databases">
        <title>Genome sequence of Nesiotobacter sp. nov., a moderately halophilic alphaproteobacterium isolated from the Yellow Sea, China.</title>
        <authorList>
            <person name="Zhang G."/>
            <person name="Zhang R."/>
        </authorList>
    </citation>
    <scope>NUCLEOTIDE SEQUENCE [LARGE SCALE GENOMIC DNA]</scope>
    <source>
        <strain evidence="11 12">WB1-6</strain>
    </source>
</reference>
<keyword evidence="9" id="KW-0472">Membrane</keyword>
<feature type="transmembrane region" description="Helical" evidence="9">
    <location>
        <begin position="18"/>
        <end position="39"/>
    </location>
</feature>
<evidence type="ECO:0000256" key="6">
    <source>
        <dbReference type="ARBA" id="ARBA00023012"/>
    </source>
</evidence>